<protein>
    <submittedName>
        <fullName evidence="1">DUF3024 domain-containing protein</fullName>
    </submittedName>
</protein>
<sequence length="115" mass="14088">MAFNEFETKKIEKIAETFLNEHRPPPNIRNRLDIGWRLEKQSIFIFETRPRWDSPSEYHNFDIAKSTFVRSQGEWKIYWMRRDLRWHGYEPKPQVKTIEQVFKVVAKDQYGCFFS</sequence>
<dbReference type="Pfam" id="PF11225">
    <property type="entry name" value="DUF3024"/>
    <property type="match status" value="1"/>
</dbReference>
<evidence type="ECO:0000313" key="1">
    <source>
        <dbReference type="EMBL" id="QTH64031.1"/>
    </source>
</evidence>
<dbReference type="EMBL" id="CP072110">
    <property type="protein sequence ID" value="QTH64031.1"/>
    <property type="molecule type" value="Genomic_DNA"/>
</dbReference>
<gene>
    <name evidence="1" type="ORF">J1N51_00590</name>
</gene>
<organism evidence="1 2">
    <name type="scientific">Psychrosphaera ytuae</name>
    <dbReference type="NCBI Taxonomy" id="2820710"/>
    <lineage>
        <taxon>Bacteria</taxon>
        <taxon>Pseudomonadati</taxon>
        <taxon>Pseudomonadota</taxon>
        <taxon>Gammaproteobacteria</taxon>
        <taxon>Alteromonadales</taxon>
        <taxon>Pseudoalteromonadaceae</taxon>
        <taxon>Psychrosphaera</taxon>
    </lineage>
</organism>
<reference evidence="1" key="1">
    <citation type="submission" date="2021-03" db="EMBL/GenBank/DDBJ databases">
        <title>Description of Psychrosphaera ytuae sp. nov. isolated from deep sea sediment of South China Sea.</title>
        <authorList>
            <person name="Zhang J."/>
            <person name="Xu X.-D."/>
        </authorList>
    </citation>
    <scope>NUCLEOTIDE SEQUENCE</scope>
    <source>
        <strain evidence="1">MTZ26</strain>
    </source>
</reference>
<proteinExistence type="predicted"/>
<dbReference type="AlphaFoldDB" id="A0A975DCW0"/>
<evidence type="ECO:0000313" key="2">
    <source>
        <dbReference type="Proteomes" id="UP000682739"/>
    </source>
</evidence>
<keyword evidence="2" id="KW-1185">Reference proteome</keyword>
<accession>A0A975DCW0</accession>
<dbReference type="RefSeq" id="WP_208832086.1">
    <property type="nucleotide sequence ID" value="NZ_CP072110.1"/>
</dbReference>
<dbReference type="Proteomes" id="UP000682739">
    <property type="component" value="Chromosome"/>
</dbReference>
<dbReference type="InterPro" id="IPR021388">
    <property type="entry name" value="DUF3024"/>
</dbReference>
<name>A0A975DCW0_9GAMM</name>
<dbReference type="KEGG" id="psym:J1N51_00590"/>